<proteinExistence type="predicted"/>
<protein>
    <submittedName>
        <fullName evidence="2">Uncharacterized protein</fullName>
    </submittedName>
</protein>
<evidence type="ECO:0000313" key="2">
    <source>
        <dbReference type="EMBL" id="KIY20654.1"/>
    </source>
</evidence>
<gene>
    <name evidence="2" type="ORF">UB32_18130</name>
</gene>
<keyword evidence="3" id="KW-1185">Reference proteome</keyword>
<keyword evidence="1" id="KW-1133">Transmembrane helix</keyword>
<dbReference type="Proteomes" id="UP000032512">
    <property type="component" value="Unassembled WGS sequence"/>
</dbReference>
<evidence type="ECO:0000256" key="1">
    <source>
        <dbReference type="SAM" id="Phobius"/>
    </source>
</evidence>
<accession>A0A0D6Z4L0</accession>
<name>A0A0D6Z4L0_9BACI</name>
<organism evidence="2 3">
    <name type="scientific">Mesobacillus subterraneus</name>
    <dbReference type="NCBI Taxonomy" id="285983"/>
    <lineage>
        <taxon>Bacteria</taxon>
        <taxon>Bacillati</taxon>
        <taxon>Bacillota</taxon>
        <taxon>Bacilli</taxon>
        <taxon>Bacillales</taxon>
        <taxon>Bacillaceae</taxon>
        <taxon>Mesobacillus</taxon>
    </lineage>
</organism>
<keyword evidence="1" id="KW-0812">Transmembrane</keyword>
<evidence type="ECO:0000313" key="3">
    <source>
        <dbReference type="Proteomes" id="UP000032512"/>
    </source>
</evidence>
<comment type="caution">
    <text evidence="2">The sequence shown here is derived from an EMBL/GenBank/DDBJ whole genome shotgun (WGS) entry which is preliminary data.</text>
</comment>
<keyword evidence="1" id="KW-0472">Membrane</keyword>
<dbReference type="EMBL" id="JXIQ01000192">
    <property type="protein sequence ID" value="KIY20654.1"/>
    <property type="molecule type" value="Genomic_DNA"/>
</dbReference>
<sequence length="88" mass="10212">MGNRRRTCVKSSGLILQPQPAFVDNEVKRIFSCSLNLITSKASILFLVFKIILQLLFFRLYTLMEFIIYRISLNFLLDQDLKKSSVGH</sequence>
<feature type="transmembrane region" description="Helical" evidence="1">
    <location>
        <begin position="42"/>
        <end position="61"/>
    </location>
</feature>
<reference evidence="2 3" key="1">
    <citation type="submission" date="2015-01" db="EMBL/GenBank/DDBJ databases">
        <title>Draft genome sequences of the supercritical CO2 tolerant bacteria Bacillus subterraneus MITOT1 and Bacillus cereus MIT0214.</title>
        <authorList>
            <person name="Peet K.C."/>
            <person name="Thompson J.R."/>
        </authorList>
    </citation>
    <scope>NUCLEOTIDE SEQUENCE [LARGE SCALE GENOMIC DNA]</scope>
    <source>
        <strain evidence="2 3">MITOT1</strain>
    </source>
</reference>
<dbReference type="AlphaFoldDB" id="A0A0D6Z4L0"/>
<dbReference type="PATRIC" id="fig|285983.3.peg.3113"/>